<evidence type="ECO:0000313" key="6">
    <source>
        <dbReference type="EMBL" id="GGA61428.1"/>
    </source>
</evidence>
<dbReference type="InterPro" id="IPR027398">
    <property type="entry name" value="SecD-TM"/>
</dbReference>
<evidence type="ECO:0000256" key="4">
    <source>
        <dbReference type="ARBA" id="ARBA00023136"/>
    </source>
</evidence>
<dbReference type="Gene3D" id="3.30.70.260">
    <property type="match status" value="1"/>
</dbReference>
<evidence type="ECO:0000256" key="2">
    <source>
        <dbReference type="ARBA" id="ARBA00022692"/>
    </source>
</evidence>
<dbReference type="Proteomes" id="UP000627464">
    <property type="component" value="Unassembled WGS sequence"/>
</dbReference>
<feature type="domain" description="SecD export protein N-terminal TM" evidence="5">
    <location>
        <begin position="1"/>
        <end position="100"/>
    </location>
</feature>
<protein>
    <submittedName>
        <fullName evidence="6">Modulator protein MzrA</fullName>
    </submittedName>
</protein>
<evidence type="ECO:0000259" key="5">
    <source>
        <dbReference type="Pfam" id="PF13721"/>
    </source>
</evidence>
<reference evidence="7" key="1">
    <citation type="journal article" date="2019" name="Int. J. Syst. Evol. Microbiol.">
        <title>The Global Catalogue of Microorganisms (GCM) 10K type strain sequencing project: providing services to taxonomists for standard genome sequencing and annotation.</title>
        <authorList>
            <consortium name="The Broad Institute Genomics Platform"/>
            <consortium name="The Broad Institute Genome Sequencing Center for Infectious Disease"/>
            <person name="Wu L."/>
            <person name="Ma J."/>
        </authorList>
    </citation>
    <scope>NUCLEOTIDE SEQUENCE [LARGE SCALE GENOMIC DNA]</scope>
    <source>
        <strain evidence="7">CGMCC 1.12806</strain>
    </source>
</reference>
<accession>A0ABQ1H7I2</accession>
<dbReference type="Pfam" id="PF13721">
    <property type="entry name" value="SecD-TM1"/>
    <property type="match status" value="1"/>
</dbReference>
<proteinExistence type="predicted"/>
<dbReference type="RefSeq" id="WP_229746548.1">
    <property type="nucleotide sequence ID" value="NZ_BMFZ01000016.1"/>
</dbReference>
<gene>
    <name evidence="6" type="ORF">GCM10011328_41050</name>
</gene>
<sequence length="123" mass="13870">MKRSILWPVTLLSLLLVATIVGFAFSHMPHSSNALQLRPSRAGVVMPDGFYVYQSLSQRGIRIQSITSEEDGLIVALDSSEQRILAEHALQDIFPMGFSVKRCEPPKRHLWVQKITRDQLKLG</sequence>
<keyword evidence="7" id="KW-1185">Reference proteome</keyword>
<evidence type="ECO:0000313" key="7">
    <source>
        <dbReference type="Proteomes" id="UP000627464"/>
    </source>
</evidence>
<keyword evidence="4" id="KW-0472">Membrane</keyword>
<evidence type="ECO:0000256" key="3">
    <source>
        <dbReference type="ARBA" id="ARBA00022989"/>
    </source>
</evidence>
<comment type="caution">
    <text evidence="6">The sequence shown here is derived from an EMBL/GenBank/DDBJ whole genome shotgun (WGS) entry which is preliminary data.</text>
</comment>
<organism evidence="6 7">
    <name type="scientific">Hafnia psychrotolerans</name>
    <dbReference type="NCBI Taxonomy" id="1477018"/>
    <lineage>
        <taxon>Bacteria</taxon>
        <taxon>Pseudomonadati</taxon>
        <taxon>Pseudomonadota</taxon>
        <taxon>Gammaproteobacteria</taxon>
        <taxon>Enterobacterales</taxon>
        <taxon>Hafniaceae</taxon>
        <taxon>Hafnia</taxon>
    </lineage>
</organism>
<dbReference type="EMBL" id="BMFZ01000016">
    <property type="protein sequence ID" value="GGA61428.1"/>
    <property type="molecule type" value="Genomic_DNA"/>
</dbReference>
<evidence type="ECO:0000256" key="1">
    <source>
        <dbReference type="ARBA" id="ARBA00022475"/>
    </source>
</evidence>
<dbReference type="NCBIfam" id="NF007915">
    <property type="entry name" value="PRK10629.1"/>
    <property type="match status" value="1"/>
</dbReference>
<name>A0ABQ1H7I2_9GAMM</name>
<keyword evidence="2" id="KW-0812">Transmembrane</keyword>
<keyword evidence="3" id="KW-1133">Transmembrane helix</keyword>
<keyword evidence="1" id="KW-1003">Cell membrane</keyword>